<keyword evidence="6" id="KW-0645">Protease</keyword>
<evidence type="ECO:0000313" key="7">
    <source>
        <dbReference type="Proteomes" id="UP000316726"/>
    </source>
</evidence>
<dbReference type="STRING" id="1764295.A0A5B8MYC6"/>
<evidence type="ECO:0000259" key="5">
    <source>
        <dbReference type="PROSITE" id="PS52035"/>
    </source>
</evidence>
<dbReference type="AlphaFoldDB" id="A0A5B8MYC6"/>
<dbReference type="OrthoDB" id="10253041at2759"/>
<dbReference type="PANTHER" id="PTHR12756:SF9">
    <property type="entry name" value="CYTOSOLIC CARBOXYPEPTIDASE 6"/>
    <property type="match status" value="1"/>
</dbReference>
<dbReference type="PROSITE" id="PS52035">
    <property type="entry name" value="PEPTIDASE_M14"/>
    <property type="match status" value="1"/>
</dbReference>
<feature type="domain" description="Peptidase M14" evidence="5">
    <location>
        <begin position="157"/>
        <end position="513"/>
    </location>
</feature>
<keyword evidence="6" id="KW-0378">Hydrolase</keyword>
<dbReference type="GO" id="GO:0008270">
    <property type="term" value="F:zinc ion binding"/>
    <property type="evidence" value="ECO:0007669"/>
    <property type="project" value="InterPro"/>
</dbReference>
<dbReference type="GO" id="GO:0004181">
    <property type="term" value="F:metallocarboxypeptidase activity"/>
    <property type="evidence" value="ECO:0007669"/>
    <property type="project" value="InterPro"/>
</dbReference>
<dbReference type="GO" id="GO:0006508">
    <property type="term" value="P:proteolysis"/>
    <property type="evidence" value="ECO:0007669"/>
    <property type="project" value="InterPro"/>
</dbReference>
<keyword evidence="6" id="KW-0121">Carboxypeptidase</keyword>
<dbReference type="Pfam" id="PF18027">
    <property type="entry name" value="Pepdidase_M14_N"/>
    <property type="match status" value="1"/>
</dbReference>
<dbReference type="InterPro" id="IPR050821">
    <property type="entry name" value="Cytosolic_carboxypeptidase"/>
</dbReference>
<dbReference type="Proteomes" id="UP000316726">
    <property type="component" value="Chromosome 17"/>
</dbReference>
<feature type="region of interest" description="Disordered" evidence="4">
    <location>
        <begin position="211"/>
        <end position="238"/>
    </location>
</feature>
<evidence type="ECO:0000256" key="2">
    <source>
        <dbReference type="ARBA" id="ARBA00005988"/>
    </source>
</evidence>
<comment type="caution">
    <text evidence="3">Lacks conserved residue(s) required for the propagation of feature annotation.</text>
</comment>
<dbReference type="InterPro" id="IPR040626">
    <property type="entry name" value="Pepdidase_M14_N"/>
</dbReference>
<protein>
    <submittedName>
        <fullName evidence="6">Carboxypeptidase</fullName>
    </submittedName>
</protein>
<evidence type="ECO:0000313" key="6">
    <source>
        <dbReference type="EMBL" id="QDZ25547.1"/>
    </source>
</evidence>
<reference evidence="6 7" key="1">
    <citation type="submission" date="2018-07" db="EMBL/GenBank/DDBJ databases">
        <title>The complete nuclear genome of the prasinophyte Chloropicon primus (CCMP1205).</title>
        <authorList>
            <person name="Pombert J.-F."/>
            <person name="Otis C."/>
            <person name="Turmel M."/>
            <person name="Lemieux C."/>
        </authorList>
    </citation>
    <scope>NUCLEOTIDE SEQUENCE [LARGE SCALE GENOMIC DNA]</scope>
    <source>
        <strain evidence="6 7">CCMP1205</strain>
    </source>
</reference>
<dbReference type="SUPFAM" id="SSF53187">
    <property type="entry name" value="Zn-dependent exopeptidases"/>
    <property type="match status" value="1"/>
</dbReference>
<accession>A0A5B8MYC6</accession>
<sequence>MTRFVTQDDSAATRRKGKTKEREPKQEPNLLFFSDYESGNLHKVKPLNDGIEYEISLRPDTLADQYRNWFYFSCFGCRPNQRVVFSVVNFSKQRSLYRDRMTPLVRSRSRPHLGWARLPPRNCFYYKSSRHGGQYLLSFVFTFDGDENEVYDFAYSFPYPYTKLQKYLDTLERTCCCSGGGNLDYRLERSLLCRTNQMRRVDMSEISGKEGLTPTSFLQNGKQRGGRRGSSGKENGNGAAYLHAHSPVRPVIAITGRVHPGETPASFVIQGFLDFVTSQQEEACYLRKAADIVVVPMLNPDGVFLGNYRTDATGVDLNRRWDAPSKEIEPSLYWTKELLKSINKEKGRKLDMFIDVHAHSTSKRSFMFCNPPKSMEISSMGSEEDLKEKERDWATMNRLRKVLIFLEFLDMYMLEFSMATCRWDIDSHKVGSARRALEKILPETLCYTFEASFFHDIGGFSHSESAFGQKQHKVSQEHAQSQAGKVNTEKGYIGMGEQLGRALSHYYKSLERF</sequence>
<organism evidence="6 7">
    <name type="scientific">Chloropicon primus</name>
    <dbReference type="NCBI Taxonomy" id="1764295"/>
    <lineage>
        <taxon>Eukaryota</taxon>
        <taxon>Viridiplantae</taxon>
        <taxon>Chlorophyta</taxon>
        <taxon>Chloropicophyceae</taxon>
        <taxon>Chloropicales</taxon>
        <taxon>Chloropicaceae</taxon>
        <taxon>Chloropicon</taxon>
    </lineage>
</organism>
<dbReference type="EMBL" id="CP031050">
    <property type="protein sequence ID" value="QDZ25547.1"/>
    <property type="molecule type" value="Genomic_DNA"/>
</dbReference>
<gene>
    <name evidence="6" type="ORF">A3770_17p80650</name>
</gene>
<keyword evidence="7" id="KW-1185">Reference proteome</keyword>
<comment type="cofactor">
    <cofactor evidence="1">
        <name>Zn(2+)</name>
        <dbReference type="ChEBI" id="CHEBI:29105"/>
    </cofactor>
</comment>
<comment type="similarity">
    <text evidence="2 3">Belongs to the peptidase M14 family.</text>
</comment>
<name>A0A5B8MYC6_9CHLO</name>
<dbReference type="PANTHER" id="PTHR12756">
    <property type="entry name" value="CYTOSOLIC CARBOXYPEPTIDASE"/>
    <property type="match status" value="1"/>
</dbReference>
<dbReference type="Gene3D" id="2.60.40.3120">
    <property type="match status" value="1"/>
</dbReference>
<feature type="region of interest" description="Disordered" evidence="4">
    <location>
        <begin position="1"/>
        <end position="25"/>
    </location>
</feature>
<feature type="compositionally biased region" description="Polar residues" evidence="4">
    <location>
        <begin position="1"/>
        <end position="10"/>
    </location>
</feature>
<dbReference type="Pfam" id="PF00246">
    <property type="entry name" value="Peptidase_M14"/>
    <property type="match status" value="1"/>
</dbReference>
<evidence type="ECO:0000256" key="4">
    <source>
        <dbReference type="SAM" id="MobiDB-lite"/>
    </source>
</evidence>
<evidence type="ECO:0000256" key="1">
    <source>
        <dbReference type="ARBA" id="ARBA00001947"/>
    </source>
</evidence>
<dbReference type="InterPro" id="IPR000834">
    <property type="entry name" value="Peptidase_M14"/>
</dbReference>
<dbReference type="Gene3D" id="3.40.630.10">
    <property type="entry name" value="Zn peptidases"/>
    <property type="match status" value="1"/>
</dbReference>
<proteinExistence type="inferred from homology"/>
<evidence type="ECO:0000256" key="3">
    <source>
        <dbReference type="PROSITE-ProRule" id="PRU01379"/>
    </source>
</evidence>